<feature type="transmembrane region" description="Helical" evidence="10">
    <location>
        <begin position="118"/>
        <end position="148"/>
    </location>
</feature>
<dbReference type="FunCoup" id="G8ZP22">
    <property type="interactions" value="140"/>
</dbReference>
<evidence type="ECO:0000256" key="5">
    <source>
        <dbReference type="ARBA" id="ARBA00020673"/>
    </source>
</evidence>
<dbReference type="InParanoid" id="G8ZP22"/>
<dbReference type="InterPro" id="IPR032816">
    <property type="entry name" value="VTT_dom"/>
</dbReference>
<dbReference type="Pfam" id="PF09335">
    <property type="entry name" value="VTT_dom"/>
    <property type="match status" value="1"/>
</dbReference>
<feature type="transmembrane region" description="Helical" evidence="10">
    <location>
        <begin position="235"/>
        <end position="252"/>
    </location>
</feature>
<evidence type="ECO:0000256" key="10">
    <source>
        <dbReference type="SAM" id="Phobius"/>
    </source>
</evidence>
<evidence type="ECO:0000256" key="3">
    <source>
        <dbReference type="ARBA" id="ARBA00008640"/>
    </source>
</evidence>
<dbReference type="PANTHER" id="PTHR47549:SF1">
    <property type="entry name" value="GOLGI APPARATUS MEMBRANE PROTEIN TVP38"/>
    <property type="match status" value="1"/>
</dbReference>
<evidence type="ECO:0000256" key="9">
    <source>
        <dbReference type="ARBA" id="ARBA00023136"/>
    </source>
</evidence>
<organism evidence="12 13">
    <name type="scientific">Torulaspora delbrueckii</name>
    <name type="common">Yeast</name>
    <name type="synonym">Candida colliculosa</name>
    <dbReference type="NCBI Taxonomy" id="4950"/>
    <lineage>
        <taxon>Eukaryota</taxon>
        <taxon>Fungi</taxon>
        <taxon>Dikarya</taxon>
        <taxon>Ascomycota</taxon>
        <taxon>Saccharomycotina</taxon>
        <taxon>Saccharomycetes</taxon>
        <taxon>Saccharomycetales</taxon>
        <taxon>Saccharomycetaceae</taxon>
        <taxon>Torulaspora</taxon>
    </lineage>
</organism>
<feature type="transmembrane region" description="Helical" evidence="10">
    <location>
        <begin position="74"/>
        <end position="97"/>
    </location>
</feature>
<comment type="function">
    <text evidence="1">Golgi membrane protein involved in vesicular trafficking and spindle migration.</text>
</comment>
<evidence type="ECO:0000256" key="8">
    <source>
        <dbReference type="ARBA" id="ARBA00023034"/>
    </source>
</evidence>
<comment type="subcellular location">
    <subcellularLocation>
        <location evidence="2">Golgi apparatus membrane</location>
        <topology evidence="2">Multi-pass membrane protein</topology>
    </subcellularLocation>
</comment>
<keyword evidence="7 10" id="KW-1133">Transmembrane helix</keyword>
<comment type="similarity">
    <text evidence="3">Belongs to the TVP38/TMEM64 family.</text>
</comment>
<accession>G8ZP22</accession>
<dbReference type="InterPro" id="IPR051076">
    <property type="entry name" value="Golgi_membrane_TVP38/TMEM64"/>
</dbReference>
<name>G8ZP22_TORDE</name>
<dbReference type="GeneID" id="11504287"/>
<evidence type="ECO:0000313" key="13">
    <source>
        <dbReference type="Proteomes" id="UP000005627"/>
    </source>
</evidence>
<sequence>MSGNYEARVNSAELDENQAEDSYFADLGNFSDVENGNDDEDFLDIYNLTPKERLLHHFKKTLHGFTTRCAGLPLWQRAVLVVIAGCIGILAILMLIFHNSILHKVVEMSDDLKGKNTTWLVLILLIFLVGFPPMIGFSLLATCTGLIYGVSLQGWSILAFGAVIGSVASFCLFKTLLHSQAEKLVHSNRRFEAFAAILQENNSYWVLALIRLCPFPYSLTNGAIAAVYGISVRNFSIAQLITTPKLFVYLFIGSRIRNMGETDSTGSRFFDLVSIVITMMVFTVTAWILYAKTQRKFAEISHRERQLNPDNDPVFDPSFEV</sequence>
<dbReference type="Proteomes" id="UP000005627">
    <property type="component" value="Chromosome 2"/>
</dbReference>
<feature type="domain" description="VTT" evidence="11">
    <location>
        <begin position="138"/>
        <end position="254"/>
    </location>
</feature>
<dbReference type="RefSeq" id="XP_003679577.1">
    <property type="nucleotide sequence ID" value="XM_003679529.1"/>
</dbReference>
<keyword evidence="8" id="KW-0333">Golgi apparatus</keyword>
<dbReference type="GO" id="GO:0016192">
    <property type="term" value="P:vesicle-mediated transport"/>
    <property type="evidence" value="ECO:0007669"/>
    <property type="project" value="EnsemblFungi"/>
</dbReference>
<evidence type="ECO:0000313" key="12">
    <source>
        <dbReference type="EMBL" id="CCE90366.1"/>
    </source>
</evidence>
<evidence type="ECO:0000256" key="7">
    <source>
        <dbReference type="ARBA" id="ARBA00022989"/>
    </source>
</evidence>
<dbReference type="KEGG" id="tdl:TDEL_0B02370"/>
<evidence type="ECO:0000256" key="6">
    <source>
        <dbReference type="ARBA" id="ARBA00022692"/>
    </source>
</evidence>
<feature type="transmembrane region" description="Helical" evidence="10">
    <location>
        <begin position="272"/>
        <end position="291"/>
    </location>
</feature>
<keyword evidence="6 10" id="KW-0812">Transmembrane</keyword>
<gene>
    <name evidence="12" type="primary">TDEL0B02370</name>
    <name evidence="12" type="ORF">TDEL_0B02370</name>
</gene>
<keyword evidence="9 10" id="KW-0472">Membrane</keyword>
<feature type="transmembrane region" description="Helical" evidence="10">
    <location>
        <begin position="154"/>
        <end position="173"/>
    </location>
</feature>
<keyword evidence="13" id="KW-1185">Reference proteome</keyword>
<reference evidence="12 13" key="1">
    <citation type="journal article" date="2011" name="Proc. Natl. Acad. Sci. U.S.A.">
        <title>Evolutionary erosion of yeast sex chromosomes by mating-type switching accidents.</title>
        <authorList>
            <person name="Gordon J.L."/>
            <person name="Armisen D."/>
            <person name="Proux-Wera E."/>
            <person name="Oheigeartaigh S.S."/>
            <person name="Byrne K.P."/>
            <person name="Wolfe K.H."/>
        </authorList>
    </citation>
    <scope>NUCLEOTIDE SEQUENCE [LARGE SCALE GENOMIC DNA]</scope>
    <source>
        <strain evidence="13">ATCC 10662 / CBS 1146 / NBRC 0425 / NCYC 2629 / NRRL Y-866</strain>
    </source>
</reference>
<proteinExistence type="inferred from homology"/>
<evidence type="ECO:0000259" key="11">
    <source>
        <dbReference type="Pfam" id="PF09335"/>
    </source>
</evidence>
<evidence type="ECO:0000256" key="2">
    <source>
        <dbReference type="ARBA" id="ARBA00004653"/>
    </source>
</evidence>
<evidence type="ECO:0000256" key="1">
    <source>
        <dbReference type="ARBA" id="ARBA00002978"/>
    </source>
</evidence>
<dbReference type="HOGENOM" id="CLU_041954_1_1_1"/>
<dbReference type="PANTHER" id="PTHR47549">
    <property type="entry name" value="GOLGI APPARATUS MEMBRANE PROTEIN TVP38-RELATED"/>
    <property type="match status" value="1"/>
</dbReference>
<evidence type="ECO:0000256" key="4">
    <source>
        <dbReference type="ARBA" id="ARBA00013533"/>
    </source>
</evidence>
<dbReference type="eggNOG" id="KOG3140">
    <property type="taxonomic scope" value="Eukaryota"/>
</dbReference>
<dbReference type="OrthoDB" id="166803at2759"/>
<dbReference type="GO" id="GO:0000022">
    <property type="term" value="P:mitotic spindle elongation"/>
    <property type="evidence" value="ECO:0007669"/>
    <property type="project" value="EnsemblFungi"/>
</dbReference>
<dbReference type="STRING" id="1076872.G8ZP22"/>
<dbReference type="GO" id="GO:0000139">
    <property type="term" value="C:Golgi membrane"/>
    <property type="evidence" value="ECO:0007669"/>
    <property type="project" value="UniProtKB-SubCell"/>
</dbReference>
<protein>
    <recommendedName>
        <fullName evidence="4">Golgi apparatus membrane protein TVP38</fullName>
    </recommendedName>
    <alternativeName>
        <fullName evidence="5">Golgi apparatus membrane protein tvp38</fullName>
    </alternativeName>
</protein>
<dbReference type="EMBL" id="HE616743">
    <property type="protein sequence ID" value="CCE90366.1"/>
    <property type="molecule type" value="Genomic_DNA"/>
</dbReference>
<dbReference type="AlphaFoldDB" id="G8ZP22"/>